<dbReference type="OrthoDB" id="1103324at2759"/>
<keyword evidence="2" id="KW-0560">Oxidoreductase</keyword>
<keyword evidence="3 4" id="KW-0408">Iron</keyword>
<keyword evidence="7" id="KW-1185">Reference proteome</keyword>
<dbReference type="InterPro" id="IPR036396">
    <property type="entry name" value="Cyt_P450_sf"/>
</dbReference>
<dbReference type="GO" id="GO:0016705">
    <property type="term" value="F:oxidoreductase activity, acting on paired donors, with incorporation or reduction of molecular oxygen"/>
    <property type="evidence" value="ECO:0007669"/>
    <property type="project" value="InterPro"/>
</dbReference>
<reference evidence="6" key="1">
    <citation type="submission" date="2021-06" db="EMBL/GenBank/DDBJ databases">
        <authorList>
            <person name="Kallberg Y."/>
            <person name="Tangrot J."/>
            <person name="Rosling A."/>
        </authorList>
    </citation>
    <scope>NUCLEOTIDE SEQUENCE</scope>
    <source>
        <strain evidence="6">UK204</strain>
    </source>
</reference>
<keyword evidence="1 4" id="KW-0479">Metal-binding</keyword>
<proteinExistence type="predicted"/>
<dbReference type="GO" id="GO:0004497">
    <property type="term" value="F:monooxygenase activity"/>
    <property type="evidence" value="ECO:0007669"/>
    <property type="project" value="InterPro"/>
</dbReference>
<feature type="binding site" description="axial binding residue" evidence="4">
    <location>
        <position position="472"/>
    </location>
    <ligand>
        <name>heme</name>
        <dbReference type="ChEBI" id="CHEBI:30413"/>
    </ligand>
    <ligandPart>
        <name>Fe</name>
        <dbReference type="ChEBI" id="CHEBI:18248"/>
    </ligandPart>
</feature>
<evidence type="ECO:0000256" key="5">
    <source>
        <dbReference type="SAM" id="Phobius"/>
    </source>
</evidence>
<dbReference type="SUPFAM" id="SSF48264">
    <property type="entry name" value="Cytochrome P450"/>
    <property type="match status" value="2"/>
</dbReference>
<dbReference type="PRINTS" id="PR00385">
    <property type="entry name" value="P450"/>
</dbReference>
<dbReference type="PANTHER" id="PTHR46300">
    <property type="entry name" value="P450, PUTATIVE (EUROFUNG)-RELATED-RELATED"/>
    <property type="match status" value="1"/>
</dbReference>
<dbReference type="PANTHER" id="PTHR46300:SF6">
    <property type="entry name" value="CYTOCHROME P450 2C30"/>
    <property type="match status" value="1"/>
</dbReference>
<evidence type="ECO:0000313" key="6">
    <source>
        <dbReference type="EMBL" id="CAG8556060.1"/>
    </source>
</evidence>
<evidence type="ECO:0000313" key="7">
    <source>
        <dbReference type="Proteomes" id="UP000789570"/>
    </source>
</evidence>
<evidence type="ECO:0000256" key="1">
    <source>
        <dbReference type="ARBA" id="ARBA00022723"/>
    </source>
</evidence>
<keyword evidence="4" id="KW-0349">Heme</keyword>
<keyword evidence="5" id="KW-1133">Transmembrane helix</keyword>
<comment type="cofactor">
    <cofactor evidence="4">
        <name>heme</name>
        <dbReference type="ChEBI" id="CHEBI:30413"/>
    </cofactor>
</comment>
<evidence type="ECO:0000256" key="2">
    <source>
        <dbReference type="ARBA" id="ARBA00023002"/>
    </source>
</evidence>
<dbReference type="GO" id="GO:0020037">
    <property type="term" value="F:heme binding"/>
    <property type="evidence" value="ECO:0007669"/>
    <property type="project" value="InterPro"/>
</dbReference>
<dbReference type="InterPro" id="IPR017972">
    <property type="entry name" value="Cyt_P450_CS"/>
</dbReference>
<accession>A0A9N9B587</accession>
<organism evidence="6 7">
    <name type="scientific">Funneliformis caledonium</name>
    <dbReference type="NCBI Taxonomy" id="1117310"/>
    <lineage>
        <taxon>Eukaryota</taxon>
        <taxon>Fungi</taxon>
        <taxon>Fungi incertae sedis</taxon>
        <taxon>Mucoromycota</taxon>
        <taxon>Glomeromycotina</taxon>
        <taxon>Glomeromycetes</taxon>
        <taxon>Glomerales</taxon>
        <taxon>Glomeraceae</taxon>
        <taxon>Funneliformis</taxon>
    </lineage>
</organism>
<evidence type="ECO:0000256" key="4">
    <source>
        <dbReference type="PIRSR" id="PIRSR602401-1"/>
    </source>
</evidence>
<dbReference type="InterPro" id="IPR002401">
    <property type="entry name" value="Cyt_P450_E_grp-I"/>
</dbReference>
<dbReference type="Proteomes" id="UP000789570">
    <property type="component" value="Unassembled WGS sequence"/>
</dbReference>
<keyword evidence="5" id="KW-0472">Membrane</keyword>
<evidence type="ECO:0000256" key="3">
    <source>
        <dbReference type="ARBA" id="ARBA00023004"/>
    </source>
</evidence>
<comment type="caution">
    <text evidence="6">The sequence shown here is derived from an EMBL/GenBank/DDBJ whole genome shotgun (WGS) entry which is preliminary data.</text>
</comment>
<dbReference type="Gene3D" id="1.10.630.10">
    <property type="entry name" value="Cytochrome P450"/>
    <property type="match status" value="2"/>
</dbReference>
<dbReference type="PROSITE" id="PS00086">
    <property type="entry name" value="CYTOCHROME_P450"/>
    <property type="match status" value="1"/>
</dbReference>
<sequence>MLIEILLILLTNLIFYTFYINYRSTSLFGIYTKINSKNDTVSVPLPGPFILPLIGNAHQIKLPIHKHFSKLSEKYGPIYKLQMGIKTWVIINDARIVKDLYVTKGAIYNSRPNTKILGQIYVRGGKNAVLCPYGEYWRAQRALSQAGLRLQVVDNHYFPIMRKMTDEMIKKLLSYNEEAINPSHDIYYYLVRILALCVFGYGSKGLGDSLIEKYVDIVKESIVLLDPKASIVDCFPWTECLPFNQRFIKYATEARARVDKVSEELLIDLQKRMNEPGGENINCFAAQTLRSVKFVDINPSPFVQDCGKKDKEDGLYPMDIYDFNYLNSSFMIGGTSTSITATRFLIAYLAQHQNVQRKVQEELDRVVGKGNLATTNHLDDLQYLQATFKEVLRLNPPFVSVLPHASTEDDIYKGYFIPKDSTILVNLMGISRSPEFFSDPDAFIPERHLDEIGILRKYDLCDITFGKGRRMCIGRDLAERNILVIISSILTLFNIECEIDDKTGKKIEIDLEPIENGFEFIPKEYNQTTTRARNIECENTFGLHNPRQVYATLTLNHVPEVIVYMHEYDFRLIEMLIRFFITLIFYTLYINYHSTSSFKNSKTDANVSVPLPGPFMLPIIGNAHQIKLPIHKHFTKLSEKYGPIYKLQMGIKTWVIVNDAKILKDLYVSKGAVYNSRENTKILAQTYVRGGKNNIFCPYGEYWRAQRALSQAGLRLQVIDNHYFPIMRKMTDEMIKKLLSYNEEAINPTHDIYYYLIRILAISIFGYSSKELGDNLIERYVDIAKRTFVLFDPKTSIVDCFPWTECLPFNQRYIKYATEARALVDKVSEELLNDLQKRMNEPGGENINCFAAQTLRSVKFVDINPSPFVQDCGKKDKEDGLYPMDIYDFNYLNSSFMIGGTSTSITATRFLIAYLAQHQNVQRKVQEELDRVVGKGNLATTNHLDDLQYLQATLKEVLRLNPPFTSIVPHSSTKDDIYKGYFIPKDSTILVNLMGIYRNPEFFSDPDAFIPERHLDENGILRKSDLHDL</sequence>
<dbReference type="Pfam" id="PF00067">
    <property type="entry name" value="p450"/>
    <property type="match status" value="2"/>
</dbReference>
<feature type="non-terminal residue" evidence="6">
    <location>
        <position position="1029"/>
    </location>
</feature>
<protein>
    <submittedName>
        <fullName evidence="6">8728_t:CDS:1</fullName>
    </submittedName>
</protein>
<dbReference type="InterPro" id="IPR050364">
    <property type="entry name" value="Cytochrome_P450_fung"/>
</dbReference>
<dbReference type="AlphaFoldDB" id="A0A9N9B587"/>
<dbReference type="GO" id="GO:0005506">
    <property type="term" value="F:iron ion binding"/>
    <property type="evidence" value="ECO:0007669"/>
    <property type="project" value="InterPro"/>
</dbReference>
<gene>
    <name evidence="6" type="ORF">FCALED_LOCUS6361</name>
</gene>
<dbReference type="PRINTS" id="PR00463">
    <property type="entry name" value="EP450I"/>
</dbReference>
<keyword evidence="5" id="KW-0812">Transmembrane</keyword>
<name>A0A9N9B587_9GLOM</name>
<dbReference type="EMBL" id="CAJVPQ010001498">
    <property type="protein sequence ID" value="CAG8556060.1"/>
    <property type="molecule type" value="Genomic_DNA"/>
</dbReference>
<dbReference type="InterPro" id="IPR001128">
    <property type="entry name" value="Cyt_P450"/>
</dbReference>
<feature type="transmembrane region" description="Helical" evidence="5">
    <location>
        <begin position="6"/>
        <end position="22"/>
    </location>
</feature>